<evidence type="ECO:0000313" key="3">
    <source>
        <dbReference type="EMBL" id="ONU76912.1"/>
    </source>
</evidence>
<feature type="compositionally biased region" description="Gly residues" evidence="1">
    <location>
        <begin position="9"/>
        <end position="28"/>
    </location>
</feature>
<dbReference type="RefSeq" id="WP_069353211.1">
    <property type="nucleotide sequence ID" value="NZ_CADETK010000021.1"/>
</dbReference>
<dbReference type="Pfam" id="PF12773">
    <property type="entry name" value="DZR"/>
    <property type="match status" value="1"/>
</dbReference>
<evidence type="ECO:0000313" key="4">
    <source>
        <dbReference type="Proteomes" id="UP000188543"/>
    </source>
</evidence>
<comment type="caution">
    <text evidence="3">The sequence shown here is derived from an EMBL/GenBank/DDBJ whole genome shotgun (WGS) entry which is preliminary data.</text>
</comment>
<evidence type="ECO:0000256" key="1">
    <source>
        <dbReference type="SAM" id="MobiDB-lite"/>
    </source>
</evidence>
<feature type="compositionally biased region" description="Low complexity" evidence="1">
    <location>
        <begin position="53"/>
        <end position="64"/>
    </location>
</feature>
<gene>
    <name evidence="3" type="ORF">A8E72_32835</name>
</gene>
<name>A0A1V2VUG1_9BURK</name>
<dbReference type="OrthoDB" id="9034693at2"/>
<accession>A0A1V2VUG1</accession>
<feature type="compositionally biased region" description="Basic and acidic residues" evidence="1">
    <location>
        <begin position="41"/>
        <end position="52"/>
    </location>
</feature>
<dbReference type="InterPro" id="IPR025874">
    <property type="entry name" value="DZR"/>
</dbReference>
<dbReference type="AlphaFoldDB" id="A0A1V2VUG1"/>
<dbReference type="EMBL" id="MUTJ01000097">
    <property type="protein sequence ID" value="ONU76912.1"/>
    <property type="molecule type" value="Genomic_DNA"/>
</dbReference>
<reference evidence="3 4" key="1">
    <citation type="submission" date="2016-08" db="EMBL/GenBank/DDBJ databases">
        <authorList>
            <person name="Seilhamer J.J."/>
        </authorList>
    </citation>
    <scope>NUCLEOTIDE SEQUENCE [LARGE SCALE GENOMIC DNA]</scope>
    <source>
        <strain evidence="3 4">VC14762</strain>
    </source>
</reference>
<organism evidence="3 4">
    <name type="scientific">Burkholderia cenocepacia</name>
    <dbReference type="NCBI Taxonomy" id="95486"/>
    <lineage>
        <taxon>Bacteria</taxon>
        <taxon>Pseudomonadati</taxon>
        <taxon>Pseudomonadota</taxon>
        <taxon>Betaproteobacteria</taxon>
        <taxon>Burkholderiales</taxon>
        <taxon>Burkholderiaceae</taxon>
        <taxon>Burkholderia</taxon>
        <taxon>Burkholderia cepacia complex</taxon>
    </lineage>
</organism>
<proteinExistence type="predicted"/>
<feature type="region of interest" description="Disordered" evidence="1">
    <location>
        <begin position="8"/>
        <end position="64"/>
    </location>
</feature>
<dbReference type="Proteomes" id="UP000188543">
    <property type="component" value="Unassembled WGS sequence"/>
</dbReference>
<evidence type="ECO:0000259" key="2">
    <source>
        <dbReference type="Pfam" id="PF12773"/>
    </source>
</evidence>
<protein>
    <recommendedName>
        <fullName evidence="2">DZANK-type domain-containing protein</fullName>
    </recommendedName>
</protein>
<feature type="domain" description="DZANK-type" evidence="2">
    <location>
        <begin position="77"/>
        <end position="121"/>
    </location>
</feature>
<sequence>MSFLKRILGGHGGGHGSGHGNGGNGGHGGGHHGGSRQGGHGGHDARGRDRHGWGWQAPADAANGGRGGNLALSQLACAGCGALNAADARFCAQCGTAQRGKACSRCHAALAADARFCPGCGTPAA</sequence>